<evidence type="ECO:0000256" key="10">
    <source>
        <dbReference type="ARBA" id="ARBA00023224"/>
    </source>
</evidence>
<feature type="transmembrane region" description="Helical" evidence="13">
    <location>
        <begin position="6"/>
        <end position="31"/>
    </location>
</feature>
<evidence type="ECO:0000256" key="9">
    <source>
        <dbReference type="ARBA" id="ARBA00023170"/>
    </source>
</evidence>
<evidence type="ECO:0000313" key="14">
    <source>
        <dbReference type="Ensembl" id="ENSAMXP00000038470.1"/>
    </source>
</evidence>
<evidence type="ECO:0000256" key="2">
    <source>
        <dbReference type="ARBA" id="ARBA00007376"/>
    </source>
</evidence>
<evidence type="ECO:0000256" key="6">
    <source>
        <dbReference type="ARBA" id="ARBA00022989"/>
    </source>
</evidence>
<reference evidence="14" key="4">
    <citation type="submission" date="2025-09" db="UniProtKB">
        <authorList>
            <consortium name="Ensembl"/>
        </authorList>
    </citation>
    <scope>IDENTIFICATION</scope>
</reference>
<keyword evidence="3 12" id="KW-0919">Taste</keyword>
<sequence length="332" mass="37762">MSAESFAAVNVPLSAVGILINMFFVVCMVFSPQGAEQLKPLLKVLLGSLVGCNFAIFVCILLGSLVWCNTVIHLVCLFIVFYEFIMWKLDMEVSILLAMSDLILNVMIYSMITSVTCCHWMNMFYFCQIVPPQHPFLIWFKRNIRALIYSGLGLNAILYVFGMSVEIAYEIVGFDYDAAYNSSDDLADILWDSLQINRKIKLVNFWCRLVLFLLSVCVMLASTFATVLYLWRHMKNLEESGVSSPRLQRQIKTIIAGITTQAVLHFLCSNGILIDELMSKYSSVDFDWNGYILYTFISLYSFGTTINIGISQSLFRQGAVHVWQNVCQALRF</sequence>
<dbReference type="GeneTree" id="ENSGT00530000065251"/>
<dbReference type="GO" id="GO:0004930">
    <property type="term" value="F:G protein-coupled receptor activity"/>
    <property type="evidence" value="ECO:0007669"/>
    <property type="project" value="UniProtKB-KW"/>
</dbReference>
<dbReference type="AlphaFoldDB" id="A0A3B1J9C9"/>
<protein>
    <recommendedName>
        <fullName evidence="12">Taste receptor type 2</fullName>
    </recommendedName>
</protein>
<evidence type="ECO:0000256" key="1">
    <source>
        <dbReference type="ARBA" id="ARBA00004141"/>
    </source>
</evidence>
<reference evidence="14" key="3">
    <citation type="submission" date="2025-08" db="UniProtKB">
        <authorList>
            <consortium name="Ensembl"/>
        </authorList>
    </citation>
    <scope>IDENTIFICATION</scope>
</reference>
<dbReference type="GO" id="GO:0033038">
    <property type="term" value="F:bitter taste receptor activity"/>
    <property type="evidence" value="ECO:0007669"/>
    <property type="project" value="InterPro"/>
</dbReference>
<keyword evidence="10 12" id="KW-0807">Transducer</keyword>
<name>A0A3B1J9C9_ASTMX</name>
<reference evidence="15" key="1">
    <citation type="submission" date="2013-03" db="EMBL/GenBank/DDBJ databases">
        <authorList>
            <person name="Jeffery W."/>
            <person name="Warren W."/>
            <person name="Wilson R.K."/>
        </authorList>
    </citation>
    <scope>NUCLEOTIDE SEQUENCE</scope>
    <source>
        <strain evidence="15">female</strain>
    </source>
</reference>
<keyword evidence="15" id="KW-1185">Reference proteome</keyword>
<evidence type="ECO:0000313" key="15">
    <source>
        <dbReference type="Proteomes" id="UP000018467"/>
    </source>
</evidence>
<comment type="similarity">
    <text evidence="2 11">Belongs to the G-protein coupled receptor T2R family.</text>
</comment>
<keyword evidence="9 12" id="KW-0675">Receptor</keyword>
<feature type="transmembrane region" description="Helical" evidence="13">
    <location>
        <begin position="52"/>
        <end position="82"/>
    </location>
</feature>
<accession>A0A3B1J9C9</accession>
<evidence type="ECO:0000256" key="11">
    <source>
        <dbReference type="RuleBase" id="RU004423"/>
    </source>
</evidence>
<evidence type="ECO:0000256" key="8">
    <source>
        <dbReference type="ARBA" id="ARBA00023136"/>
    </source>
</evidence>
<feature type="transmembrane region" description="Helical" evidence="13">
    <location>
        <begin position="251"/>
        <end position="272"/>
    </location>
</feature>
<reference evidence="15" key="2">
    <citation type="journal article" date="2014" name="Nat. Commun.">
        <title>The cavefish genome reveals candidate genes for eye loss.</title>
        <authorList>
            <person name="McGaugh S.E."/>
            <person name="Gross J.B."/>
            <person name="Aken B."/>
            <person name="Blin M."/>
            <person name="Borowsky R."/>
            <person name="Chalopin D."/>
            <person name="Hinaux H."/>
            <person name="Jeffery W.R."/>
            <person name="Keene A."/>
            <person name="Ma L."/>
            <person name="Minx P."/>
            <person name="Murphy D."/>
            <person name="O'Quin K.E."/>
            <person name="Retaux S."/>
            <person name="Rohner N."/>
            <person name="Searle S.M."/>
            <person name="Stahl B.A."/>
            <person name="Tabin C."/>
            <person name="Volff J.N."/>
            <person name="Yoshizawa M."/>
            <person name="Warren W.C."/>
        </authorList>
    </citation>
    <scope>NUCLEOTIDE SEQUENCE [LARGE SCALE GENOMIC DNA]</scope>
    <source>
        <strain evidence="15">female</strain>
    </source>
</reference>
<dbReference type="Bgee" id="ENSAMXG00000039205">
    <property type="expression patterns" value="Expressed in olfactory epithelium and 1 other cell type or tissue"/>
</dbReference>
<keyword evidence="7 12" id="KW-0297">G-protein coupled receptor</keyword>
<proteinExistence type="inferred from homology"/>
<keyword evidence="6 13" id="KW-1133">Transmembrane helix</keyword>
<dbReference type="PANTHER" id="PTHR11394">
    <property type="entry name" value="TASTE RECEPTOR TYPE 2"/>
    <property type="match status" value="1"/>
</dbReference>
<keyword evidence="8 12" id="KW-0472">Membrane</keyword>
<feature type="transmembrane region" description="Helical" evidence="13">
    <location>
        <begin position="209"/>
        <end position="231"/>
    </location>
</feature>
<dbReference type="InParanoid" id="A0A3B1J9C9"/>
<evidence type="ECO:0000256" key="7">
    <source>
        <dbReference type="ARBA" id="ARBA00023040"/>
    </source>
</evidence>
<evidence type="ECO:0000256" key="5">
    <source>
        <dbReference type="ARBA" id="ARBA00022692"/>
    </source>
</evidence>
<evidence type="ECO:0000256" key="4">
    <source>
        <dbReference type="ARBA" id="ARBA00022606"/>
    </source>
</evidence>
<dbReference type="Proteomes" id="UP000018467">
    <property type="component" value="Unassembled WGS sequence"/>
</dbReference>
<comment type="subcellular location">
    <subcellularLocation>
        <location evidence="1 12">Membrane</location>
        <topology evidence="1 12">Multi-pass membrane protein</topology>
    </subcellularLocation>
</comment>
<feature type="transmembrane region" description="Helical" evidence="13">
    <location>
        <begin position="102"/>
        <end position="125"/>
    </location>
</feature>
<keyword evidence="5 12" id="KW-0812">Transmembrane</keyword>
<organism evidence="14 15">
    <name type="scientific">Astyanax mexicanus</name>
    <name type="common">Blind cave fish</name>
    <name type="synonym">Astyanax fasciatus mexicanus</name>
    <dbReference type="NCBI Taxonomy" id="7994"/>
    <lineage>
        <taxon>Eukaryota</taxon>
        <taxon>Metazoa</taxon>
        <taxon>Chordata</taxon>
        <taxon>Craniata</taxon>
        <taxon>Vertebrata</taxon>
        <taxon>Euteleostomi</taxon>
        <taxon>Actinopterygii</taxon>
        <taxon>Neopterygii</taxon>
        <taxon>Teleostei</taxon>
        <taxon>Ostariophysi</taxon>
        <taxon>Characiformes</taxon>
        <taxon>Characoidei</taxon>
        <taxon>Acestrorhamphidae</taxon>
        <taxon>Acestrorhamphinae</taxon>
        <taxon>Astyanax</taxon>
    </lineage>
</organism>
<evidence type="ECO:0000256" key="13">
    <source>
        <dbReference type="SAM" id="Phobius"/>
    </source>
</evidence>
<dbReference type="Ensembl" id="ENSAMXT00000044987.1">
    <property type="protein sequence ID" value="ENSAMXP00000038470.1"/>
    <property type="gene ID" value="ENSAMXG00000039205.1"/>
</dbReference>
<keyword evidence="4 12" id="KW-0716">Sensory transduction</keyword>
<feature type="transmembrane region" description="Helical" evidence="13">
    <location>
        <begin position="292"/>
        <end position="310"/>
    </location>
</feature>
<feature type="transmembrane region" description="Helical" evidence="13">
    <location>
        <begin position="146"/>
        <end position="169"/>
    </location>
</feature>
<dbReference type="GO" id="GO:0016020">
    <property type="term" value="C:membrane"/>
    <property type="evidence" value="ECO:0007669"/>
    <property type="project" value="UniProtKB-SubCell"/>
</dbReference>
<evidence type="ECO:0000256" key="3">
    <source>
        <dbReference type="ARBA" id="ARBA00022480"/>
    </source>
</evidence>
<dbReference type="Pfam" id="PF05296">
    <property type="entry name" value="TAS2R"/>
    <property type="match status" value="1"/>
</dbReference>
<evidence type="ECO:0000256" key="12">
    <source>
        <dbReference type="RuleBase" id="RU004424"/>
    </source>
</evidence>
<dbReference type="InterPro" id="IPR007960">
    <property type="entry name" value="TAS2R"/>
</dbReference>